<dbReference type="FunFam" id="3.40.50.720:FF:000036">
    <property type="entry name" value="Glutathione-regulated potassium-efflux system protein KefB"/>
    <property type="match status" value="1"/>
</dbReference>
<accession>A0A366HLV5</accession>
<dbReference type="InterPro" id="IPR004771">
    <property type="entry name" value="K/H_exchanger"/>
</dbReference>
<comment type="similarity">
    <text evidence="2">Belongs to the monovalent cation:proton antiporter 2 (CPA2) transporter (TC 2.A.37) family.</text>
</comment>
<feature type="transmembrane region" description="Helical" evidence="14">
    <location>
        <begin position="88"/>
        <end position="110"/>
    </location>
</feature>
<keyword evidence="12 14" id="KW-0472">Membrane</keyword>
<evidence type="ECO:0000256" key="12">
    <source>
        <dbReference type="ARBA" id="ARBA00023136"/>
    </source>
</evidence>
<feature type="transmembrane region" description="Helical" evidence="14">
    <location>
        <begin position="373"/>
        <end position="393"/>
    </location>
</feature>
<feature type="transmembrane region" description="Helical" evidence="14">
    <location>
        <begin position="116"/>
        <end position="137"/>
    </location>
</feature>
<evidence type="ECO:0000259" key="15">
    <source>
        <dbReference type="PROSITE" id="PS51201"/>
    </source>
</evidence>
<evidence type="ECO:0000256" key="2">
    <source>
        <dbReference type="ARBA" id="ARBA00005551"/>
    </source>
</evidence>
<keyword evidence="17" id="KW-1185">Reference proteome</keyword>
<dbReference type="InterPro" id="IPR036291">
    <property type="entry name" value="NAD(P)-bd_dom_sf"/>
</dbReference>
<evidence type="ECO:0000256" key="14">
    <source>
        <dbReference type="SAM" id="Phobius"/>
    </source>
</evidence>
<evidence type="ECO:0000256" key="5">
    <source>
        <dbReference type="ARBA" id="ARBA00022475"/>
    </source>
</evidence>
<dbReference type="PROSITE" id="PS51201">
    <property type="entry name" value="RCK_N"/>
    <property type="match status" value="1"/>
</dbReference>
<evidence type="ECO:0000256" key="1">
    <source>
        <dbReference type="ARBA" id="ARBA00004429"/>
    </source>
</evidence>
<dbReference type="NCBIfam" id="TIGR00932">
    <property type="entry name" value="2a37"/>
    <property type="match status" value="1"/>
</dbReference>
<feature type="transmembrane region" description="Helical" evidence="14">
    <location>
        <begin position="254"/>
        <end position="273"/>
    </location>
</feature>
<organism evidence="16 17">
    <name type="scientific">Roseimicrobium gellanilyticum</name>
    <dbReference type="NCBI Taxonomy" id="748857"/>
    <lineage>
        <taxon>Bacteria</taxon>
        <taxon>Pseudomonadati</taxon>
        <taxon>Verrucomicrobiota</taxon>
        <taxon>Verrucomicrobiia</taxon>
        <taxon>Verrucomicrobiales</taxon>
        <taxon>Verrucomicrobiaceae</taxon>
        <taxon>Roseimicrobium</taxon>
    </lineage>
</organism>
<dbReference type="Gene3D" id="3.40.50.720">
    <property type="entry name" value="NAD(P)-binding Rossmann-like Domain"/>
    <property type="match status" value="1"/>
</dbReference>
<dbReference type="InterPro" id="IPR038770">
    <property type="entry name" value="Na+/solute_symporter_sf"/>
</dbReference>
<evidence type="ECO:0000256" key="6">
    <source>
        <dbReference type="ARBA" id="ARBA00022519"/>
    </source>
</evidence>
<dbReference type="PANTHER" id="PTHR46157">
    <property type="entry name" value="K(+) EFFLUX ANTIPORTER 3, CHLOROPLASTIC"/>
    <property type="match status" value="1"/>
</dbReference>
<gene>
    <name evidence="16" type="ORF">DES53_105307</name>
</gene>
<feature type="domain" description="RCK N-terminal" evidence="15">
    <location>
        <begin position="417"/>
        <end position="536"/>
    </location>
</feature>
<dbReference type="RefSeq" id="WP_113959367.1">
    <property type="nucleotide sequence ID" value="NZ_QNRR01000005.1"/>
</dbReference>
<feature type="region of interest" description="Disordered" evidence="13">
    <location>
        <begin position="613"/>
        <end position="635"/>
    </location>
</feature>
<feature type="transmembrane region" description="Helical" evidence="14">
    <location>
        <begin position="57"/>
        <end position="76"/>
    </location>
</feature>
<proteinExistence type="inferred from homology"/>
<dbReference type="SUPFAM" id="SSF51735">
    <property type="entry name" value="NAD(P)-binding Rossmann-fold domains"/>
    <property type="match status" value="1"/>
</dbReference>
<evidence type="ECO:0000256" key="3">
    <source>
        <dbReference type="ARBA" id="ARBA00022448"/>
    </source>
</evidence>
<feature type="transmembrane region" description="Helical" evidence="14">
    <location>
        <begin position="32"/>
        <end position="51"/>
    </location>
</feature>
<comment type="subcellular location">
    <subcellularLocation>
        <location evidence="1">Cell inner membrane</location>
        <topology evidence="1">Multi-pass membrane protein</topology>
    </subcellularLocation>
</comment>
<dbReference type="GO" id="GO:0005886">
    <property type="term" value="C:plasma membrane"/>
    <property type="evidence" value="ECO:0007669"/>
    <property type="project" value="UniProtKB-SubCell"/>
</dbReference>
<dbReference type="InterPro" id="IPR006153">
    <property type="entry name" value="Cation/H_exchanger_TM"/>
</dbReference>
<dbReference type="Pfam" id="PF02254">
    <property type="entry name" value="TrkA_N"/>
    <property type="match status" value="1"/>
</dbReference>
<dbReference type="AlphaFoldDB" id="A0A366HLV5"/>
<keyword evidence="10 14" id="KW-1133">Transmembrane helix</keyword>
<evidence type="ECO:0000256" key="8">
    <source>
        <dbReference type="ARBA" id="ARBA00022692"/>
    </source>
</evidence>
<dbReference type="OrthoDB" id="9793589at2"/>
<reference evidence="16 17" key="1">
    <citation type="submission" date="2018-06" db="EMBL/GenBank/DDBJ databases">
        <title>Genomic Encyclopedia of Type Strains, Phase IV (KMG-IV): sequencing the most valuable type-strain genomes for metagenomic binning, comparative biology and taxonomic classification.</title>
        <authorList>
            <person name="Goeker M."/>
        </authorList>
    </citation>
    <scope>NUCLEOTIDE SEQUENCE [LARGE SCALE GENOMIC DNA]</scope>
    <source>
        <strain evidence="16 17">DSM 25532</strain>
    </source>
</reference>
<dbReference type="GO" id="GO:0006813">
    <property type="term" value="P:potassium ion transport"/>
    <property type="evidence" value="ECO:0007669"/>
    <property type="project" value="UniProtKB-KW"/>
</dbReference>
<evidence type="ECO:0000256" key="4">
    <source>
        <dbReference type="ARBA" id="ARBA00022449"/>
    </source>
</evidence>
<evidence type="ECO:0000256" key="11">
    <source>
        <dbReference type="ARBA" id="ARBA00023065"/>
    </source>
</evidence>
<dbReference type="Pfam" id="PF00999">
    <property type="entry name" value="Na_H_Exchanger"/>
    <property type="match status" value="1"/>
</dbReference>
<keyword evidence="3" id="KW-0813">Transport</keyword>
<keyword evidence="5" id="KW-1003">Cell membrane</keyword>
<keyword evidence="11" id="KW-0406">Ion transport</keyword>
<keyword evidence="6" id="KW-0997">Cell inner membrane</keyword>
<dbReference type="EMBL" id="QNRR01000005">
    <property type="protein sequence ID" value="RBP43908.1"/>
    <property type="molecule type" value="Genomic_DNA"/>
</dbReference>
<keyword evidence="9" id="KW-0630">Potassium</keyword>
<dbReference type="GO" id="GO:1902600">
    <property type="term" value="P:proton transmembrane transport"/>
    <property type="evidence" value="ECO:0007669"/>
    <property type="project" value="InterPro"/>
</dbReference>
<evidence type="ECO:0000256" key="7">
    <source>
        <dbReference type="ARBA" id="ARBA00022538"/>
    </source>
</evidence>
<keyword evidence="8 14" id="KW-0812">Transmembrane</keyword>
<evidence type="ECO:0000313" key="16">
    <source>
        <dbReference type="EMBL" id="RBP43908.1"/>
    </source>
</evidence>
<dbReference type="GO" id="GO:0008324">
    <property type="term" value="F:monoatomic cation transmembrane transporter activity"/>
    <property type="evidence" value="ECO:0007669"/>
    <property type="project" value="InterPro"/>
</dbReference>
<sequence length="635" mass="68771">MHLETFLAQAFIYLLAAVVSVPVAKRLGMGSVLGYLIAGALIGPFVLGFIGKEGQDVMHFAEFGVVMMLFLVGLELQPKLLWRLRGPVMGMGGAQVLGTGAVIALVGWLMQYPGKQAIAAGLILAMSSTAIALQTLAEKGLMKTSAGQASFAILLFQDLAVIPLLAVLPLLSSHVGAAVPHAEHGSGHSLAEGLPGWQQALLTFGAVALIVGGGRYLIRPIFRYIARTQLREMFTATALLLVMGTALLMQSVGLSAALGTFLAGVVLAESEFRHELESDLEPFKGLLLGIFFIAVGASIDFGLVGSQPMDIALWIAGMILLKGIVLFAVARFSGLCLPESLLMACALSQGGEFCFVLFSVAQSGGALPPELSSKLTAVVALSMAVTPILLLIYEKMLLPRLQKRENEREPDAIPESDNPVLIAGYGRFGHIVGRLLAVNRINATVLDLDSEQVDFLRRMGMKLFYGDASRLDLLHSAGASRAKLFILAIDDEEKSLKIIETVRHNFPHLTILARASGRIHAYEMVRRGAHYIYRETLGSSLDLGKEALRLMGIPAHEAHRAAKKFREFDERSIRNMADVWFEHKDGDAYVNAARDQIAEMEKLFAVDAEVRESPSDEAWDTESLRNEALEEEGKQ</sequence>
<dbReference type="PANTHER" id="PTHR46157:SF4">
    <property type="entry name" value="K(+) EFFLUX ANTIPORTER 3, CHLOROPLASTIC"/>
    <property type="match status" value="1"/>
</dbReference>
<feature type="compositionally biased region" description="Basic and acidic residues" evidence="13">
    <location>
        <begin position="622"/>
        <end position="635"/>
    </location>
</feature>
<feature type="transmembrane region" description="Helical" evidence="14">
    <location>
        <begin position="200"/>
        <end position="218"/>
    </location>
</feature>
<dbReference type="Gene3D" id="1.20.1530.20">
    <property type="match status" value="1"/>
</dbReference>
<feature type="transmembrane region" description="Helical" evidence="14">
    <location>
        <begin position="311"/>
        <end position="329"/>
    </location>
</feature>
<name>A0A366HLV5_9BACT</name>
<dbReference type="FunFam" id="1.20.1530.20:FF:000001">
    <property type="entry name" value="Glutathione-regulated potassium-efflux system protein KefB"/>
    <property type="match status" value="1"/>
</dbReference>
<dbReference type="Proteomes" id="UP000253426">
    <property type="component" value="Unassembled WGS sequence"/>
</dbReference>
<keyword evidence="7" id="KW-0633">Potassium transport</keyword>
<evidence type="ECO:0000256" key="10">
    <source>
        <dbReference type="ARBA" id="ARBA00022989"/>
    </source>
</evidence>
<comment type="caution">
    <text evidence="16">The sequence shown here is derived from an EMBL/GenBank/DDBJ whole genome shotgun (WGS) entry which is preliminary data.</text>
</comment>
<dbReference type="InterPro" id="IPR003148">
    <property type="entry name" value="RCK_N"/>
</dbReference>
<keyword evidence="4" id="KW-0050">Antiport</keyword>
<feature type="transmembrane region" description="Helical" evidence="14">
    <location>
        <begin position="6"/>
        <end position="25"/>
    </location>
</feature>
<feature type="transmembrane region" description="Helical" evidence="14">
    <location>
        <begin position="285"/>
        <end position="305"/>
    </location>
</feature>
<feature type="transmembrane region" description="Helical" evidence="14">
    <location>
        <begin position="149"/>
        <end position="171"/>
    </location>
</feature>
<dbReference type="GO" id="GO:0015297">
    <property type="term" value="F:antiporter activity"/>
    <property type="evidence" value="ECO:0007669"/>
    <property type="project" value="UniProtKB-KW"/>
</dbReference>
<evidence type="ECO:0000256" key="9">
    <source>
        <dbReference type="ARBA" id="ARBA00022958"/>
    </source>
</evidence>
<evidence type="ECO:0000256" key="13">
    <source>
        <dbReference type="SAM" id="MobiDB-lite"/>
    </source>
</evidence>
<evidence type="ECO:0000313" key="17">
    <source>
        <dbReference type="Proteomes" id="UP000253426"/>
    </source>
</evidence>
<protein>
    <submittedName>
        <fullName evidence="16">Kef-type potassium/proton antiporter (CPA2 family)</fullName>
    </submittedName>
</protein>